<organism evidence="2 3">
    <name type="scientific">Giardia muris</name>
    <dbReference type="NCBI Taxonomy" id="5742"/>
    <lineage>
        <taxon>Eukaryota</taxon>
        <taxon>Metamonada</taxon>
        <taxon>Diplomonadida</taxon>
        <taxon>Hexamitidae</taxon>
        <taxon>Giardiinae</taxon>
        <taxon>Giardia</taxon>
    </lineage>
</organism>
<accession>A0A4Z1T2R5</accession>
<name>A0A4Z1T2R5_GIAMU</name>
<comment type="caution">
    <text evidence="2">The sequence shown here is derived from an EMBL/GenBank/DDBJ whole genome shotgun (WGS) entry which is preliminary data.</text>
</comment>
<feature type="transmembrane region" description="Helical" evidence="1">
    <location>
        <begin position="99"/>
        <end position="130"/>
    </location>
</feature>
<evidence type="ECO:0000256" key="1">
    <source>
        <dbReference type="SAM" id="Phobius"/>
    </source>
</evidence>
<dbReference type="EMBL" id="VDLU01000004">
    <property type="protein sequence ID" value="TNJ27347.1"/>
    <property type="molecule type" value="Genomic_DNA"/>
</dbReference>
<keyword evidence="1" id="KW-0812">Transmembrane</keyword>
<feature type="transmembrane region" description="Helical" evidence="1">
    <location>
        <begin position="208"/>
        <end position="229"/>
    </location>
</feature>
<protein>
    <recommendedName>
        <fullName evidence="4">Transmembrane protein</fullName>
    </recommendedName>
</protein>
<feature type="transmembrane region" description="Helical" evidence="1">
    <location>
        <begin position="176"/>
        <end position="196"/>
    </location>
</feature>
<gene>
    <name evidence="2" type="ORF">GMRT_13856</name>
</gene>
<evidence type="ECO:0000313" key="2">
    <source>
        <dbReference type="EMBL" id="TNJ27347.1"/>
    </source>
</evidence>
<evidence type="ECO:0008006" key="4">
    <source>
        <dbReference type="Google" id="ProtNLM"/>
    </source>
</evidence>
<proteinExistence type="predicted"/>
<feature type="transmembrane region" description="Helical" evidence="1">
    <location>
        <begin position="142"/>
        <end position="164"/>
    </location>
</feature>
<sequence>MCLRHGAFIPAFCVGSPVVLYGLLVGLPRRDAAKLYQELHGCGIHGHVGPSFFGCILQGRYQTSILWVVVSCTALLLVLLGMVTGFLRYCRCRSCCHCYLAYLVNICFGFAMAALVDGIGYFICGLLMIYAETQPPTSTFMFAAYEGIGVAGLAVAWGLTMILLFPLGDRQFSLRVIVPLIGGFVAFGAPAVTVYIDPFGVRTVEKDRLMAFAIGGLELLMYLLTFFYAKPCYCCGS</sequence>
<feature type="transmembrane region" description="Helical" evidence="1">
    <location>
        <begin position="65"/>
        <end position="87"/>
    </location>
</feature>
<dbReference type="AlphaFoldDB" id="A0A4Z1T2R5"/>
<keyword evidence="3" id="KW-1185">Reference proteome</keyword>
<reference evidence="2 3" key="1">
    <citation type="submission" date="2019-05" db="EMBL/GenBank/DDBJ databases">
        <title>The compact genome of Giardia muris reveals important steps in the evolution of intestinal protozoan parasites.</title>
        <authorList>
            <person name="Xu F."/>
            <person name="Jimenez-Gonzalez A."/>
            <person name="Einarsson E."/>
            <person name="Astvaldsson A."/>
            <person name="Peirasmaki D."/>
            <person name="Eckmann L."/>
            <person name="Andersson J.O."/>
            <person name="Svard S.G."/>
            <person name="Jerlstrom-Hultqvist J."/>
        </authorList>
    </citation>
    <scope>NUCLEOTIDE SEQUENCE [LARGE SCALE GENOMIC DNA]</scope>
    <source>
        <strain evidence="2 3">Roberts-Thomson</strain>
    </source>
</reference>
<feature type="transmembrane region" description="Helical" evidence="1">
    <location>
        <begin position="6"/>
        <end position="27"/>
    </location>
</feature>
<evidence type="ECO:0000313" key="3">
    <source>
        <dbReference type="Proteomes" id="UP000315496"/>
    </source>
</evidence>
<keyword evidence="1" id="KW-1133">Transmembrane helix</keyword>
<dbReference type="VEuPathDB" id="GiardiaDB:GMRT_13856"/>
<keyword evidence="1" id="KW-0472">Membrane</keyword>
<dbReference type="Proteomes" id="UP000315496">
    <property type="component" value="Chromosome 4"/>
</dbReference>